<dbReference type="PANTHER" id="PTHR43903">
    <property type="entry name" value="NEUROLIGIN"/>
    <property type="match status" value="1"/>
</dbReference>
<dbReference type="Proteomes" id="UP000276776">
    <property type="component" value="Unassembled WGS sequence"/>
</dbReference>
<dbReference type="Gene3D" id="3.40.50.1820">
    <property type="entry name" value="alpha/beta hydrolase"/>
    <property type="match status" value="1"/>
</dbReference>
<accession>A0A3P7KF79</accession>
<dbReference type="AlphaFoldDB" id="A0A3P7KF79"/>
<keyword evidence="5" id="KW-1185">Reference proteome</keyword>
<proteinExistence type="inferred from homology"/>
<dbReference type="InterPro" id="IPR002018">
    <property type="entry name" value="CarbesteraseB"/>
</dbReference>
<evidence type="ECO:0000256" key="2">
    <source>
        <dbReference type="SAM" id="Phobius"/>
    </source>
</evidence>
<evidence type="ECO:0000256" key="1">
    <source>
        <dbReference type="ARBA" id="ARBA00005964"/>
    </source>
</evidence>
<comment type="similarity">
    <text evidence="1">Belongs to the type-B carboxylesterase/lipase family.</text>
</comment>
<dbReference type="SUPFAM" id="SSF53474">
    <property type="entry name" value="alpha/beta-Hydrolases"/>
    <property type="match status" value="1"/>
</dbReference>
<dbReference type="OrthoDB" id="10455997at2759"/>
<reference evidence="4 5" key="1">
    <citation type="submission" date="2018-11" db="EMBL/GenBank/DDBJ databases">
        <authorList>
            <consortium name="Pathogen Informatics"/>
        </authorList>
    </citation>
    <scope>NUCLEOTIDE SEQUENCE [LARGE SCALE GENOMIC DNA]</scope>
</reference>
<name>A0A3P7KF79_THECL</name>
<organism evidence="4 5">
    <name type="scientific">Thelazia callipaeda</name>
    <name type="common">Oriental eyeworm</name>
    <name type="synonym">Parasitic nematode</name>
    <dbReference type="NCBI Taxonomy" id="103827"/>
    <lineage>
        <taxon>Eukaryota</taxon>
        <taxon>Metazoa</taxon>
        <taxon>Ecdysozoa</taxon>
        <taxon>Nematoda</taxon>
        <taxon>Chromadorea</taxon>
        <taxon>Rhabditida</taxon>
        <taxon>Spirurina</taxon>
        <taxon>Spiruromorpha</taxon>
        <taxon>Thelazioidea</taxon>
        <taxon>Thelaziidae</taxon>
        <taxon>Thelazia</taxon>
    </lineage>
</organism>
<gene>
    <name evidence="4" type="ORF">TCLT_LOCUS1202</name>
</gene>
<protein>
    <recommendedName>
        <fullName evidence="3">Carboxylesterase type B domain-containing protein</fullName>
    </recommendedName>
</protein>
<keyword evidence="2" id="KW-1133">Transmembrane helix</keyword>
<keyword evidence="2" id="KW-0812">Transmembrane</keyword>
<dbReference type="InterPro" id="IPR029058">
    <property type="entry name" value="AB_hydrolase_fold"/>
</dbReference>
<keyword evidence="2" id="KW-0472">Membrane</keyword>
<dbReference type="STRING" id="103827.A0A3P7KF79"/>
<feature type="domain" description="Carboxylesterase type B" evidence="3">
    <location>
        <begin position="6"/>
        <end position="139"/>
    </location>
</feature>
<feature type="transmembrane region" description="Helical" evidence="2">
    <location>
        <begin position="202"/>
        <end position="223"/>
    </location>
</feature>
<sequence length="254" mass="29540">MKFLQVQKAVEYRYLSDYPQNVNDSERRDAVISIISDQHFVAPAVREALHYAYKNLTVYAYIFEYESAHLLKFIRKKGIKKGASHGNDCSLIFDNQNLSNSMLQKVAWNDNDRKVLDHLITQMTNFIHKRNLSKIGFVRFSPLHRAATKINTAGNIVSPVDFYSNVTVFWYETIPIVEQLSVEPHYRLLLKSCTMCQYPYKAPFYIILIALILITIGLLIACIHQQKRVKYKPTTYAIMHELRTVKNDEKLVMS</sequence>
<evidence type="ECO:0000259" key="3">
    <source>
        <dbReference type="Pfam" id="PF00135"/>
    </source>
</evidence>
<evidence type="ECO:0000313" key="4">
    <source>
        <dbReference type="EMBL" id="VDM96502.1"/>
    </source>
</evidence>
<dbReference type="EMBL" id="UYYF01000134">
    <property type="protein sequence ID" value="VDM96502.1"/>
    <property type="molecule type" value="Genomic_DNA"/>
</dbReference>
<dbReference type="InterPro" id="IPR051093">
    <property type="entry name" value="Neuroligin/BSAL"/>
</dbReference>
<dbReference type="Pfam" id="PF00135">
    <property type="entry name" value="COesterase"/>
    <property type="match status" value="1"/>
</dbReference>
<evidence type="ECO:0000313" key="5">
    <source>
        <dbReference type="Proteomes" id="UP000276776"/>
    </source>
</evidence>